<dbReference type="Proteomes" id="UP000252586">
    <property type="component" value="Unassembled WGS sequence"/>
</dbReference>
<dbReference type="AlphaFoldDB" id="A0A366DYX9"/>
<sequence length="402" mass="43974">MSDDADRNLDALARRLADVDRAVDAALGDDPVAASLQVSPHRLSYDELTAFNDELRERSGWTGVDPEAGLTPEHREALAAWRERHRLRWTDRDLAIVGVAGLVGALSVWFDSSIDGGVRTGFGKLEATDRVSRWRKAGERLPIDFMGAGFGGRTHRIKSGGHDLLRVFSSLRSIVDGEFHGKRRESGRKVDFSEGGRFDEVDGWADAAGRLMRHLAADFLTPMSLPVPGTSWLYDSDDERVEQFALHAYSGLRAGEGWNLRSATVGPGFTALLTEVIVRTHVAAEAYEHTGALSAPTRAQRRKRTELLLAAHTLVGAVSLGKTAARLVAMPGAHGRPHPAAIRHLQLPTLIRAGHLAVGVVRDARSTDRYSARTWDELVVGSARVWQLDLPAVLEERCALDD</sequence>
<dbReference type="EMBL" id="QNRE01000002">
    <property type="protein sequence ID" value="RBO94474.1"/>
    <property type="molecule type" value="Genomic_DNA"/>
</dbReference>
<dbReference type="OrthoDB" id="4512082at2"/>
<comment type="caution">
    <text evidence="1">The sequence shown here is derived from an EMBL/GenBank/DDBJ whole genome shotgun (WGS) entry which is preliminary data.</text>
</comment>
<name>A0A366DYX9_9NOCA</name>
<reference evidence="1 2" key="1">
    <citation type="submission" date="2018-06" db="EMBL/GenBank/DDBJ databases">
        <title>Genomic Encyclopedia of Type Strains, Phase IV (KMG-IV): sequencing the most valuable type-strain genomes for metagenomic binning, comparative biology and taxonomic classification.</title>
        <authorList>
            <person name="Goeker M."/>
        </authorList>
    </citation>
    <scope>NUCLEOTIDE SEQUENCE [LARGE SCALE GENOMIC DNA]</scope>
    <source>
        <strain evidence="1 2">DSM 44599</strain>
    </source>
</reference>
<proteinExistence type="predicted"/>
<dbReference type="RefSeq" id="WP_067513635.1">
    <property type="nucleotide sequence ID" value="NZ_QNRE01000002.1"/>
</dbReference>
<gene>
    <name evidence="1" type="ORF">DFR74_102897</name>
</gene>
<accession>A0A366DYX9</accession>
<protein>
    <submittedName>
        <fullName evidence="1">Uncharacterized protein</fullName>
    </submittedName>
</protein>
<evidence type="ECO:0000313" key="2">
    <source>
        <dbReference type="Proteomes" id="UP000252586"/>
    </source>
</evidence>
<organism evidence="1 2">
    <name type="scientific">Nocardia puris</name>
    <dbReference type="NCBI Taxonomy" id="208602"/>
    <lineage>
        <taxon>Bacteria</taxon>
        <taxon>Bacillati</taxon>
        <taxon>Actinomycetota</taxon>
        <taxon>Actinomycetes</taxon>
        <taxon>Mycobacteriales</taxon>
        <taxon>Nocardiaceae</taxon>
        <taxon>Nocardia</taxon>
    </lineage>
</organism>
<dbReference type="STRING" id="1210090.GCA_001613185_06072"/>
<keyword evidence="2" id="KW-1185">Reference proteome</keyword>
<evidence type="ECO:0000313" key="1">
    <source>
        <dbReference type="EMBL" id="RBO94474.1"/>
    </source>
</evidence>